<dbReference type="Proteomes" id="UP001148737">
    <property type="component" value="Unassembled WGS sequence"/>
</dbReference>
<organism evidence="1 2">
    <name type="scientific">Lecanicillium saksenae</name>
    <dbReference type="NCBI Taxonomy" id="468837"/>
    <lineage>
        <taxon>Eukaryota</taxon>
        <taxon>Fungi</taxon>
        <taxon>Dikarya</taxon>
        <taxon>Ascomycota</taxon>
        <taxon>Pezizomycotina</taxon>
        <taxon>Sordariomycetes</taxon>
        <taxon>Hypocreomycetidae</taxon>
        <taxon>Hypocreales</taxon>
        <taxon>Cordycipitaceae</taxon>
        <taxon>Lecanicillium</taxon>
    </lineage>
</organism>
<keyword evidence="2" id="KW-1185">Reference proteome</keyword>
<gene>
    <name evidence="1" type="ORF">NLG97_g13</name>
</gene>
<evidence type="ECO:0000313" key="2">
    <source>
        <dbReference type="Proteomes" id="UP001148737"/>
    </source>
</evidence>
<accession>A0ACC1R7T3</accession>
<evidence type="ECO:0000313" key="1">
    <source>
        <dbReference type="EMBL" id="KAJ3499836.1"/>
    </source>
</evidence>
<reference evidence="1" key="1">
    <citation type="submission" date="2022-07" db="EMBL/GenBank/DDBJ databases">
        <title>Genome Sequence of Lecanicillium saksenae.</title>
        <authorList>
            <person name="Buettner E."/>
        </authorList>
    </citation>
    <scope>NUCLEOTIDE SEQUENCE</scope>
    <source>
        <strain evidence="1">VT-O1</strain>
    </source>
</reference>
<comment type="caution">
    <text evidence="1">The sequence shown here is derived from an EMBL/GenBank/DDBJ whole genome shotgun (WGS) entry which is preliminary data.</text>
</comment>
<sequence length="435" mass="46433">MPQRIVIIGAGFAGMWSALAARRLITLSDTDPVTKMVDIEVIVISPEERLVLRPRLYEANPEMMTAPLGELFRVTGVQFIKGAVDLISTKRREVELVNHAGVRFTQPYDKLVLAAGSRLVRPDIPGLDTFAFSVDQLDDAVQLDSHFHSLASQPGDVARNTVVVCGGGFTGIEVATDLAERVPCLLGDNNARVILVDSGSAVGCSLGPGPRPVIAKALKDSGIEVKLGTSIASIDACGVITSTGERIETRTAIWTAGMAATPLTSQIEGEKDRFGRLHVKADLRAPSACDVFVAGDAACAVTDDKGHSTMMSCQHAMYLGRTAGNNAAADLLHLPTSPYSQAAYGTCLDLGARGAVLTDGWDRKVILSGSLGKAVKQYINTILIYPPIAEREKALAAAQPKTQDPPMTLADAAHLLRLLLTRLWHRYFATGARKD</sequence>
<proteinExistence type="predicted"/>
<dbReference type="EMBL" id="JANAKD010000001">
    <property type="protein sequence ID" value="KAJ3499836.1"/>
    <property type="molecule type" value="Genomic_DNA"/>
</dbReference>
<protein>
    <submittedName>
        <fullName evidence="1">Uncharacterized protein</fullName>
    </submittedName>
</protein>
<name>A0ACC1R7T3_9HYPO</name>